<dbReference type="SUPFAM" id="SSF52540">
    <property type="entry name" value="P-loop containing nucleoside triphosphate hydrolases"/>
    <property type="match status" value="1"/>
</dbReference>
<dbReference type="GO" id="GO:0005524">
    <property type="term" value="F:ATP binding"/>
    <property type="evidence" value="ECO:0007669"/>
    <property type="project" value="InterPro"/>
</dbReference>
<protein>
    <recommendedName>
        <fullName evidence="3">ABC transporter domain-containing protein</fullName>
    </recommendedName>
</protein>
<dbReference type="Proteomes" id="UP000636956">
    <property type="component" value="Unassembled WGS sequence"/>
</dbReference>
<evidence type="ECO:0000256" key="2">
    <source>
        <dbReference type="ARBA" id="ARBA00022448"/>
    </source>
</evidence>
<name>A0A917PCC2_9MICO</name>
<evidence type="ECO:0000256" key="1">
    <source>
        <dbReference type="ARBA" id="ARBA00005417"/>
    </source>
</evidence>
<dbReference type="PROSITE" id="PS50893">
    <property type="entry name" value="ABC_TRANSPORTER_2"/>
    <property type="match status" value="1"/>
</dbReference>
<proteinExistence type="inferred from homology"/>
<dbReference type="PANTHER" id="PTHR43166:SF4">
    <property type="entry name" value="PHOSPHONATES IMPORT ATP-BINDING PROTEIN PHNC"/>
    <property type="match status" value="1"/>
</dbReference>
<keyword evidence="2" id="KW-0813">Transport</keyword>
<evidence type="ECO:0000313" key="5">
    <source>
        <dbReference type="Proteomes" id="UP000636956"/>
    </source>
</evidence>
<comment type="similarity">
    <text evidence="1">Belongs to the ABC transporter superfamily.</text>
</comment>
<dbReference type="InterPro" id="IPR050086">
    <property type="entry name" value="MetN_ABC_transporter-like"/>
</dbReference>
<accession>A0A917PCC2</accession>
<reference evidence="4" key="2">
    <citation type="submission" date="2020-09" db="EMBL/GenBank/DDBJ databases">
        <authorList>
            <person name="Sun Q."/>
            <person name="Zhou Y."/>
        </authorList>
    </citation>
    <scope>NUCLEOTIDE SEQUENCE</scope>
    <source>
        <strain evidence="4">CGMCC 1.8984</strain>
    </source>
</reference>
<keyword evidence="5" id="KW-1185">Reference proteome</keyword>
<feature type="domain" description="ABC transporter" evidence="3">
    <location>
        <begin position="4"/>
        <end position="180"/>
    </location>
</feature>
<dbReference type="AlphaFoldDB" id="A0A917PCC2"/>
<reference evidence="4" key="1">
    <citation type="journal article" date="2014" name="Int. J. Syst. Evol. Microbiol.">
        <title>Complete genome sequence of Corynebacterium casei LMG S-19264T (=DSM 44701T), isolated from a smear-ripened cheese.</title>
        <authorList>
            <consortium name="US DOE Joint Genome Institute (JGI-PGF)"/>
            <person name="Walter F."/>
            <person name="Albersmeier A."/>
            <person name="Kalinowski J."/>
            <person name="Ruckert C."/>
        </authorList>
    </citation>
    <scope>NUCLEOTIDE SEQUENCE</scope>
    <source>
        <strain evidence="4">CGMCC 1.8984</strain>
    </source>
</reference>
<evidence type="ECO:0000259" key="3">
    <source>
        <dbReference type="PROSITE" id="PS50893"/>
    </source>
</evidence>
<dbReference type="EMBL" id="BMMD01000002">
    <property type="protein sequence ID" value="GGJ70748.1"/>
    <property type="molecule type" value="Genomic_DNA"/>
</dbReference>
<dbReference type="PANTHER" id="PTHR43166">
    <property type="entry name" value="AMINO ACID IMPORT ATP-BINDING PROTEIN"/>
    <property type="match status" value="1"/>
</dbReference>
<gene>
    <name evidence="4" type="ORF">GCM10011372_05800</name>
</gene>
<comment type="caution">
    <text evidence="4">The sequence shown here is derived from an EMBL/GenBank/DDBJ whole genome shotgun (WGS) entry which is preliminary data.</text>
</comment>
<evidence type="ECO:0000313" key="4">
    <source>
        <dbReference type="EMBL" id="GGJ70748.1"/>
    </source>
</evidence>
<dbReference type="GO" id="GO:0016887">
    <property type="term" value="F:ATP hydrolysis activity"/>
    <property type="evidence" value="ECO:0007669"/>
    <property type="project" value="InterPro"/>
</dbReference>
<dbReference type="InterPro" id="IPR027417">
    <property type="entry name" value="P-loop_NTPase"/>
</dbReference>
<dbReference type="Gene3D" id="3.40.50.300">
    <property type="entry name" value="P-loop containing nucleotide triphosphate hydrolases"/>
    <property type="match status" value="1"/>
</dbReference>
<organism evidence="4 5">
    <name type="scientific">Agromyces bauzanensis</name>
    <dbReference type="NCBI Taxonomy" id="1308924"/>
    <lineage>
        <taxon>Bacteria</taxon>
        <taxon>Bacillati</taxon>
        <taxon>Actinomycetota</taxon>
        <taxon>Actinomycetes</taxon>
        <taxon>Micrococcales</taxon>
        <taxon>Microbacteriaceae</taxon>
        <taxon>Agromyces</taxon>
    </lineage>
</organism>
<dbReference type="InterPro" id="IPR003439">
    <property type="entry name" value="ABC_transporter-like_ATP-bd"/>
</dbReference>
<sequence>MILLAGEDVSDPRIDADRARARIGVAFQHYNLSPHLTVLDNVTLAARLVHRMPRADPERRAFELLDSIGLAGHARACPDRLSGGRQQRVAIVRAIAASPELLLLDEVTSALDPELVGEVLELVSSPAESGTNIVMAAHEMAFARDVADRVVFLDGGRIIEEAPAAEFLSAPREERTREFLARFLPRG</sequence>
<dbReference type="Pfam" id="PF00005">
    <property type="entry name" value="ABC_tran"/>
    <property type="match status" value="1"/>
</dbReference>